<evidence type="ECO:0000256" key="1">
    <source>
        <dbReference type="HAMAP-Rule" id="MF_00386"/>
    </source>
</evidence>
<name>A0ABX5RAY7_9PSED</name>
<dbReference type="NCBIfam" id="TIGR00278">
    <property type="entry name" value="membrane protein insertion efficiency factor YidD"/>
    <property type="match status" value="1"/>
</dbReference>
<sequence>MLQMYKLALILIQFYCYVISPIMVNHCRFYPTCSFYALEAINNHGFLRGCWLTFCRLSRCHPYNPGGFDPVPPILISCSFLITTY</sequence>
<protein>
    <recommendedName>
        <fullName evidence="1">Putative membrane protein insertion efficiency factor</fullName>
    </recommendedName>
</protein>
<comment type="similarity">
    <text evidence="1">Belongs to the UPF0161 family.</text>
</comment>
<reference evidence="3 4" key="1">
    <citation type="journal article" date="2018" name="Genome Biol. Evol.">
        <title>Partnering With a Pest: Genomes of Hemlock Woolly Adelgid Symbionts Reveal Atypical Nutritional Provisioning Patterns in Dual-Obligate Bacteria.</title>
        <authorList>
            <person name="Weglarz K.M."/>
            <person name="Havill N.P."/>
            <person name="Burke G.R."/>
            <person name="von Dohlen C.D."/>
        </authorList>
    </citation>
    <scope>NUCLEOTIDE SEQUENCE [LARGE SCALE GENOMIC DNA]</scope>
    <source>
        <strain evidence="3 4">HWA_ENA</strain>
    </source>
</reference>
<evidence type="ECO:0000313" key="4">
    <source>
        <dbReference type="Proteomes" id="UP000288953"/>
    </source>
</evidence>
<keyword evidence="1 2" id="KW-0472">Membrane</keyword>
<accession>A0ABX5RAY7</accession>
<keyword evidence="1" id="KW-1003">Cell membrane</keyword>
<comment type="subcellular location">
    <subcellularLocation>
        <location evidence="1">Cell membrane</location>
        <topology evidence="1">Peripheral membrane protein</topology>
        <orientation evidence="1">Cytoplasmic side</orientation>
    </subcellularLocation>
</comment>
<feature type="transmembrane region" description="Helical" evidence="2">
    <location>
        <begin position="7"/>
        <end position="24"/>
    </location>
</feature>
<keyword evidence="2" id="KW-0812">Transmembrane</keyword>
<evidence type="ECO:0000313" key="3">
    <source>
        <dbReference type="EMBL" id="QAX82318.1"/>
    </source>
</evidence>
<dbReference type="Proteomes" id="UP000288953">
    <property type="component" value="Chromosome"/>
</dbReference>
<gene>
    <name evidence="3" type="primary">yidD</name>
    <name evidence="3" type="ORF">C3B55_01020</name>
</gene>
<comment type="function">
    <text evidence="1">Could be involved in insertion of integral membrane proteins into the membrane.</text>
</comment>
<dbReference type="EMBL" id="CP026512">
    <property type="protein sequence ID" value="QAX82318.1"/>
    <property type="molecule type" value="Genomic_DNA"/>
</dbReference>
<organism evidence="3 4">
    <name type="scientific">Candidatus Pseudomonas adelgestsugas</name>
    <dbReference type="NCBI Taxonomy" id="1302376"/>
    <lineage>
        <taxon>Bacteria</taxon>
        <taxon>Pseudomonadati</taxon>
        <taxon>Pseudomonadota</taxon>
        <taxon>Gammaproteobacteria</taxon>
        <taxon>Pseudomonadales</taxon>
        <taxon>Pseudomonadaceae</taxon>
        <taxon>Pseudomonas</taxon>
    </lineage>
</organism>
<proteinExistence type="inferred from homology"/>
<dbReference type="PANTHER" id="PTHR33383:SF1">
    <property type="entry name" value="MEMBRANE PROTEIN INSERTION EFFICIENCY FACTOR-RELATED"/>
    <property type="match status" value="1"/>
</dbReference>
<keyword evidence="4" id="KW-1185">Reference proteome</keyword>
<dbReference type="HAMAP" id="MF_00386">
    <property type="entry name" value="UPF0161_YidD"/>
    <property type="match status" value="1"/>
</dbReference>
<keyword evidence="2" id="KW-1133">Transmembrane helix</keyword>
<dbReference type="InterPro" id="IPR002696">
    <property type="entry name" value="Membr_insert_effic_factor_YidD"/>
</dbReference>
<dbReference type="Pfam" id="PF01809">
    <property type="entry name" value="YidD"/>
    <property type="match status" value="1"/>
</dbReference>
<dbReference type="SMART" id="SM01234">
    <property type="entry name" value="Haemolytic"/>
    <property type="match status" value="1"/>
</dbReference>
<dbReference type="PANTHER" id="PTHR33383">
    <property type="entry name" value="MEMBRANE PROTEIN INSERTION EFFICIENCY FACTOR-RELATED"/>
    <property type="match status" value="1"/>
</dbReference>
<evidence type="ECO:0000256" key="2">
    <source>
        <dbReference type="SAM" id="Phobius"/>
    </source>
</evidence>